<reference evidence="2 3" key="1">
    <citation type="submission" date="2018-04" db="EMBL/GenBank/DDBJ databases">
        <title>Genomic Encyclopedia of Archaeal and Bacterial Type Strains, Phase II (KMG-II): from individual species to whole genera.</title>
        <authorList>
            <person name="Goeker M."/>
        </authorList>
    </citation>
    <scope>NUCLEOTIDE SEQUENCE [LARGE SCALE GENOMIC DNA]</scope>
    <source>
        <strain evidence="2 3">DSM 5822</strain>
    </source>
</reference>
<gene>
    <name evidence="2" type="ORF">C8N29_11571</name>
</gene>
<name>A0A2T5IVU0_9GAMM</name>
<keyword evidence="2" id="KW-0540">Nuclease</keyword>
<evidence type="ECO:0000313" key="3">
    <source>
        <dbReference type="Proteomes" id="UP000244223"/>
    </source>
</evidence>
<comment type="caution">
    <text evidence="2">The sequence shown here is derived from an EMBL/GenBank/DDBJ whole genome shotgun (WGS) entry which is preliminary data.</text>
</comment>
<dbReference type="PROSITE" id="PS50828">
    <property type="entry name" value="SMR"/>
    <property type="match status" value="1"/>
</dbReference>
<dbReference type="PANTHER" id="PTHR35562">
    <property type="entry name" value="DNA ENDONUCLEASE SMRA-RELATED"/>
    <property type="match status" value="1"/>
</dbReference>
<dbReference type="SMART" id="SM00463">
    <property type="entry name" value="SMR"/>
    <property type="match status" value="1"/>
</dbReference>
<dbReference type="Proteomes" id="UP000244223">
    <property type="component" value="Unassembled WGS sequence"/>
</dbReference>
<evidence type="ECO:0000313" key="2">
    <source>
        <dbReference type="EMBL" id="PTQ87986.1"/>
    </source>
</evidence>
<dbReference type="InterPro" id="IPR036063">
    <property type="entry name" value="Smr_dom_sf"/>
</dbReference>
<dbReference type="SUPFAM" id="SSF160443">
    <property type="entry name" value="SMR domain-like"/>
    <property type="match status" value="1"/>
</dbReference>
<dbReference type="Gene3D" id="3.30.1370.110">
    <property type="match status" value="1"/>
</dbReference>
<keyword evidence="3" id="KW-1185">Reference proteome</keyword>
<dbReference type="PANTHER" id="PTHR35562:SF2">
    <property type="entry name" value="DNA ENDONUCLEASE SMRA-RELATED"/>
    <property type="match status" value="1"/>
</dbReference>
<dbReference type="InterPro" id="IPR002625">
    <property type="entry name" value="Smr_dom"/>
</dbReference>
<dbReference type="RefSeq" id="WP_239987171.1">
    <property type="nucleotide sequence ID" value="NZ_QAON01000015.1"/>
</dbReference>
<keyword evidence="2" id="KW-0255">Endonuclease</keyword>
<accession>A0A2T5IVU0</accession>
<keyword evidence="2" id="KW-0378">Hydrolase</keyword>
<dbReference type="Pfam" id="PF01713">
    <property type="entry name" value="Smr"/>
    <property type="match status" value="1"/>
</dbReference>
<dbReference type="EMBL" id="QAON01000015">
    <property type="protein sequence ID" value="PTQ87986.1"/>
    <property type="molecule type" value="Genomic_DNA"/>
</dbReference>
<sequence>MNKKLLSDFKKQLVQEKLAAEPKPSPVNAPTKSHLYNDDVDEATLFAQATQGVKRLITEVKAPPIKPRHVAWDTNIIARRAAAEGAADTPYEALSDTVALLNPVASEAILSFRRIGIQQSVFKKLKDGHLIWKAAVDLHGCTVEQARQAILQLIYDAQAEGIHIIKIVHGKGYGNSPQSGLLKTCVNGWLQQHRAVLAFHSAPAKEGGNGAVLVLLKKENKKAETTR</sequence>
<dbReference type="AlphaFoldDB" id="A0A2T5IVU0"/>
<dbReference type="GO" id="GO:0004520">
    <property type="term" value="F:DNA endonuclease activity"/>
    <property type="evidence" value="ECO:0007669"/>
    <property type="project" value="TreeGrafter"/>
</dbReference>
<organism evidence="2 3">
    <name type="scientific">Agitococcus lubricus</name>
    <dbReference type="NCBI Taxonomy" id="1077255"/>
    <lineage>
        <taxon>Bacteria</taxon>
        <taxon>Pseudomonadati</taxon>
        <taxon>Pseudomonadota</taxon>
        <taxon>Gammaproteobacteria</taxon>
        <taxon>Moraxellales</taxon>
        <taxon>Moraxellaceae</taxon>
        <taxon>Agitococcus</taxon>
    </lineage>
</organism>
<evidence type="ECO:0000259" key="1">
    <source>
        <dbReference type="PROSITE" id="PS50828"/>
    </source>
</evidence>
<protein>
    <submittedName>
        <fullName evidence="2">DNA-nicking Smr family endonuclease</fullName>
    </submittedName>
</protein>
<feature type="domain" description="Smr" evidence="1">
    <location>
        <begin position="136"/>
        <end position="217"/>
    </location>
</feature>
<proteinExistence type="predicted"/>